<dbReference type="InterPro" id="IPR008978">
    <property type="entry name" value="HSP20-like_chaperone"/>
</dbReference>
<gene>
    <name evidence="3" type="ORF">TorRG33x02_154010</name>
</gene>
<accession>A0A2P5ET66</accession>
<dbReference type="STRING" id="63057.A0A2P5ET66"/>
<evidence type="ECO:0000313" key="3">
    <source>
        <dbReference type="EMBL" id="PON88695.1"/>
    </source>
</evidence>
<organism evidence="3 4">
    <name type="scientific">Trema orientale</name>
    <name type="common">Charcoal tree</name>
    <name type="synonym">Celtis orientalis</name>
    <dbReference type="NCBI Taxonomy" id="63057"/>
    <lineage>
        <taxon>Eukaryota</taxon>
        <taxon>Viridiplantae</taxon>
        <taxon>Streptophyta</taxon>
        <taxon>Embryophyta</taxon>
        <taxon>Tracheophyta</taxon>
        <taxon>Spermatophyta</taxon>
        <taxon>Magnoliopsida</taxon>
        <taxon>eudicotyledons</taxon>
        <taxon>Gunneridae</taxon>
        <taxon>Pentapetalae</taxon>
        <taxon>rosids</taxon>
        <taxon>fabids</taxon>
        <taxon>Rosales</taxon>
        <taxon>Cannabaceae</taxon>
        <taxon>Trema</taxon>
    </lineage>
</organism>
<dbReference type="EMBL" id="JXTC01000102">
    <property type="protein sequence ID" value="PON88695.1"/>
    <property type="molecule type" value="Genomic_DNA"/>
</dbReference>
<dbReference type="PANTHER" id="PTHR33981">
    <property type="entry name" value="EXPRESSED PROTEIN"/>
    <property type="match status" value="1"/>
</dbReference>
<evidence type="ECO:0000313" key="4">
    <source>
        <dbReference type="Proteomes" id="UP000237000"/>
    </source>
</evidence>
<dbReference type="InParanoid" id="A0A2P5ET66"/>
<dbReference type="OrthoDB" id="1695413at2759"/>
<keyword evidence="4" id="KW-1185">Reference proteome</keyword>
<sequence length="492" mass="56113">MGEALLTTLSMENCHLSTLLSMDSGSLSHDELEREMNRSFVLSGPPDINLPLSSEPSPPPQSWNDTCDALDVNLGTQIYEAEATINLPKVAKKCTKRLDSVWGAWFFFSFYFKPVLNEKSKCKVVRDNNGLSGYEKSDLQLDAFLVQHDMENMYMWVFKERPENALGKMQLRSYMNGHSRHGERPFPFSVDKGFVRSHRMQRKHYRGLSNPQCVHGIEIVRSPNLMCLDEDEKKRWMELTGRDINFCIPVEASDFGSWRNLHHSEFEVERAHGPKKFLNGSVLNLSTQPSDHGSSDLLDLSAACNKRKKDFFPHRHEDDCCLTNSPHFEKSLDLKFRTAELPWLNEFSGVMRSVSGPVTAAKTIYEDDEGYLIIVSLPFADLQRVKVTWKNTPSHGIVKITCVSTACQPFIKRRDRTFKLTDPTPEHCPPGEFVREIPLPTRIPEDGKLEAYCDETGTVLEIIVPKHQKGPEEHEVRVCFVPPLGMNEHMLS</sequence>
<feature type="domain" description="DUF8041" evidence="2">
    <location>
        <begin position="93"/>
        <end position="259"/>
    </location>
</feature>
<dbReference type="FunCoup" id="A0A2P5ET66">
    <property type="interactions" value="673"/>
</dbReference>
<evidence type="ECO:0000259" key="1">
    <source>
        <dbReference type="Pfam" id="PF26144"/>
    </source>
</evidence>
<dbReference type="AlphaFoldDB" id="A0A2P5ET66"/>
<protein>
    <submittedName>
        <fullName evidence="3">FYD</fullName>
    </submittedName>
</protein>
<dbReference type="PANTHER" id="PTHR33981:SF16">
    <property type="entry name" value="FYD"/>
    <property type="match status" value="1"/>
</dbReference>
<dbReference type="Gene3D" id="2.60.40.790">
    <property type="match status" value="1"/>
</dbReference>
<dbReference type="InterPro" id="IPR058937">
    <property type="entry name" value="ACL_Hsps-like_put"/>
</dbReference>
<reference evidence="4" key="1">
    <citation type="submission" date="2016-06" db="EMBL/GenBank/DDBJ databases">
        <title>Parallel loss of symbiosis genes in relatives of nitrogen-fixing non-legume Parasponia.</title>
        <authorList>
            <person name="Van Velzen R."/>
            <person name="Holmer R."/>
            <person name="Bu F."/>
            <person name="Rutten L."/>
            <person name="Van Zeijl A."/>
            <person name="Liu W."/>
            <person name="Santuari L."/>
            <person name="Cao Q."/>
            <person name="Sharma T."/>
            <person name="Shen D."/>
            <person name="Roswanjaya Y."/>
            <person name="Wardhani T."/>
            <person name="Kalhor M.S."/>
            <person name="Jansen J."/>
            <person name="Van den Hoogen J."/>
            <person name="Gungor B."/>
            <person name="Hartog M."/>
            <person name="Hontelez J."/>
            <person name="Verver J."/>
            <person name="Yang W.-C."/>
            <person name="Schijlen E."/>
            <person name="Repin R."/>
            <person name="Schilthuizen M."/>
            <person name="Schranz E."/>
            <person name="Heidstra R."/>
            <person name="Miyata K."/>
            <person name="Fedorova E."/>
            <person name="Kohlen W."/>
            <person name="Bisseling T."/>
            <person name="Smit S."/>
            <person name="Geurts R."/>
        </authorList>
    </citation>
    <scope>NUCLEOTIDE SEQUENCE [LARGE SCALE GENOMIC DNA]</scope>
    <source>
        <strain evidence="4">cv. RG33-2</strain>
    </source>
</reference>
<evidence type="ECO:0000259" key="2">
    <source>
        <dbReference type="Pfam" id="PF26145"/>
    </source>
</evidence>
<comment type="caution">
    <text evidence="3">The sequence shown here is derived from an EMBL/GenBank/DDBJ whole genome shotgun (WGS) entry which is preliminary data.</text>
</comment>
<dbReference type="Pfam" id="PF26144">
    <property type="entry name" value="ACL_Hsps-like"/>
    <property type="match status" value="1"/>
</dbReference>
<dbReference type="Pfam" id="PF26145">
    <property type="entry name" value="DUF8041"/>
    <property type="match status" value="1"/>
</dbReference>
<feature type="domain" description="Hsps-like putative alpha-crystallin-like" evidence="1">
    <location>
        <begin position="358"/>
        <end position="466"/>
    </location>
</feature>
<proteinExistence type="predicted"/>
<name>A0A2P5ET66_TREOI</name>
<dbReference type="InterPro" id="IPR058354">
    <property type="entry name" value="DUF8041"/>
</dbReference>
<dbReference type="CDD" id="cd06464">
    <property type="entry name" value="ACD_sHsps-like"/>
    <property type="match status" value="1"/>
</dbReference>
<dbReference type="Proteomes" id="UP000237000">
    <property type="component" value="Unassembled WGS sequence"/>
</dbReference>